<evidence type="ECO:0000313" key="1">
    <source>
        <dbReference type="EMBL" id="KAI0298756.1"/>
    </source>
</evidence>
<dbReference type="SUPFAM" id="SSF52047">
    <property type="entry name" value="RNI-like"/>
    <property type="match status" value="1"/>
</dbReference>
<proteinExistence type="predicted"/>
<evidence type="ECO:0000313" key="2">
    <source>
        <dbReference type="Proteomes" id="UP001203297"/>
    </source>
</evidence>
<dbReference type="EMBL" id="WTXG01000026">
    <property type="protein sequence ID" value="KAI0298756.1"/>
    <property type="molecule type" value="Genomic_DNA"/>
</dbReference>
<dbReference type="Proteomes" id="UP001203297">
    <property type="component" value="Unassembled WGS sequence"/>
</dbReference>
<comment type="caution">
    <text evidence="1">The sequence shown here is derived from an EMBL/GenBank/DDBJ whole genome shotgun (WGS) entry which is preliminary data.</text>
</comment>
<accession>A0AAD4M411</accession>
<reference evidence="1" key="1">
    <citation type="journal article" date="2022" name="New Phytol.">
        <title>Evolutionary transition to the ectomycorrhizal habit in the genomes of a hyperdiverse lineage of mushroom-forming fungi.</title>
        <authorList>
            <person name="Looney B."/>
            <person name="Miyauchi S."/>
            <person name="Morin E."/>
            <person name="Drula E."/>
            <person name="Courty P.E."/>
            <person name="Kohler A."/>
            <person name="Kuo A."/>
            <person name="LaButti K."/>
            <person name="Pangilinan J."/>
            <person name="Lipzen A."/>
            <person name="Riley R."/>
            <person name="Andreopoulos W."/>
            <person name="He G."/>
            <person name="Johnson J."/>
            <person name="Nolan M."/>
            <person name="Tritt A."/>
            <person name="Barry K.W."/>
            <person name="Grigoriev I.V."/>
            <person name="Nagy L.G."/>
            <person name="Hibbett D."/>
            <person name="Henrissat B."/>
            <person name="Matheny P.B."/>
            <person name="Labbe J."/>
            <person name="Martin F.M."/>
        </authorList>
    </citation>
    <scope>NUCLEOTIDE SEQUENCE</scope>
    <source>
        <strain evidence="1">BPL690</strain>
    </source>
</reference>
<dbReference type="AlphaFoldDB" id="A0AAD4M411"/>
<organism evidence="1 2">
    <name type="scientific">Multifurca ochricompacta</name>
    <dbReference type="NCBI Taxonomy" id="376703"/>
    <lineage>
        <taxon>Eukaryota</taxon>
        <taxon>Fungi</taxon>
        <taxon>Dikarya</taxon>
        <taxon>Basidiomycota</taxon>
        <taxon>Agaricomycotina</taxon>
        <taxon>Agaricomycetes</taxon>
        <taxon>Russulales</taxon>
        <taxon>Russulaceae</taxon>
        <taxon>Multifurca</taxon>
    </lineage>
</organism>
<sequence length="434" mass="50109">MTTKTPPEILRWQSRCSTIYYAKPRVLFDNMSRRATVNMLPENVLLEIFDFCRLDVARWEFPWKWYPLSQVCRKWRHIMFASPRRLDLQLLCTYGTPVRETLDCLPALPIVIRALRYQPCFREDEDDIVAALQHADRVSQIQLYLTHSLLEKCAPLMLQPFPLLERLSLSSHADEMPGWAYFPSTMFGGSAPRLRDICLSGITFPAIPKLLLSAKNLLSIELIGLPMTEYLSPESLVTSLSAMTELRTLKINLLPPSSRRDQKTRRPPSLTRIALPALIWLEFQGVSEYLEGVVARIEAPRLNYIDIVFFNQLIFEIPQLTQFMSRTERFKIHSEARVDSSLNGISITLTPLTAPFVLTKLELKILCQHLDWQISSMAQRLTWTPHNGWSFSNPLAAWKHLLSLVAWERASRALCNRCLKNWLSKCCQRCAIFT</sequence>
<keyword evidence="2" id="KW-1185">Reference proteome</keyword>
<protein>
    <recommendedName>
        <fullName evidence="3">F-box domain-containing protein</fullName>
    </recommendedName>
</protein>
<gene>
    <name evidence="1" type="ORF">B0F90DRAFT_670765</name>
</gene>
<evidence type="ECO:0008006" key="3">
    <source>
        <dbReference type="Google" id="ProtNLM"/>
    </source>
</evidence>
<name>A0AAD4M411_9AGAM</name>